<dbReference type="PANTHER" id="PTHR24305">
    <property type="entry name" value="CYTOCHROME P450"/>
    <property type="match status" value="1"/>
</dbReference>
<evidence type="ECO:0000256" key="3">
    <source>
        <dbReference type="ARBA" id="ARBA00022617"/>
    </source>
</evidence>
<dbReference type="GO" id="GO:0004497">
    <property type="term" value="F:monooxygenase activity"/>
    <property type="evidence" value="ECO:0007669"/>
    <property type="project" value="InterPro"/>
</dbReference>
<proteinExistence type="inferred from homology"/>
<dbReference type="GO" id="GO:0005506">
    <property type="term" value="F:iron ion binding"/>
    <property type="evidence" value="ECO:0007669"/>
    <property type="project" value="InterPro"/>
</dbReference>
<evidence type="ECO:0000256" key="2">
    <source>
        <dbReference type="ARBA" id="ARBA00010617"/>
    </source>
</evidence>
<dbReference type="PRINTS" id="PR00385">
    <property type="entry name" value="P450"/>
</dbReference>
<keyword evidence="4 6" id="KW-0479">Metal-binding</keyword>
<comment type="similarity">
    <text evidence="2">Belongs to the cytochrome P450 family.</text>
</comment>
<dbReference type="InterPro" id="IPR050121">
    <property type="entry name" value="Cytochrome_P450_monoxygenase"/>
</dbReference>
<accession>A0AA40BY46</accession>
<name>A0AA40BY46_9PEZI</name>
<protein>
    <submittedName>
        <fullName evidence="7">Benzoate 4-monooxygenase cytochrome P450</fullName>
    </submittedName>
</protein>
<gene>
    <name evidence="7" type="ORF">B0T17DRAFT_591774</name>
</gene>
<sequence>MKRNQTKLAVQAQGCPGITVGAEPADLLPSPQFTTGDTTQLVVALVSIVVWRRFLSPLKDVPGPWLASVSRLWHLYYIVRGDQNLKLIELHDKHGHFVRIAHNEISVSHPEGIKRILLAPLTKAPWYKLLAIPDYRFQTPMSTTDPKKKAERSRHFAAGYTLTNLLQNEDAVDSVVDMFLAYLDNASQSRAPFDLDKYLTFTAFDVVGEMLFSKQFGFLREDRDVGSAIANGIALNIYAATMGFFRWVHVVLVGNPVMTKLGLLPMGHLYDTTVRALDERLDSRDSRFDCVAHWFKAIDKSPDQVKLRDVYAIATGAVGAGSDTVSGGLQAFVYYMIRHEDAWRRVRDEILVAQKTGGCKDRVVKFADAQKLVYLQACLKEALRMFGPVPMGLPRLAPKGGLTIGDRHFPEGTILSINPWVMHHSKEIWGEDARVFNPDRWLRGEKEVMVLERYFMPWGQGYNSCPGQNIAKMEMSKIAATLVRDYDIHQVDGKQEWQWKAYFTVVPHTWPCYIKKAEAEA</sequence>
<evidence type="ECO:0000256" key="4">
    <source>
        <dbReference type="ARBA" id="ARBA00022723"/>
    </source>
</evidence>
<dbReference type="Pfam" id="PF00067">
    <property type="entry name" value="p450"/>
    <property type="match status" value="1"/>
</dbReference>
<dbReference type="SUPFAM" id="SSF48264">
    <property type="entry name" value="Cytochrome P450"/>
    <property type="match status" value="1"/>
</dbReference>
<dbReference type="PANTHER" id="PTHR24305:SF232">
    <property type="entry name" value="P450, PUTATIVE (EUROFUNG)-RELATED"/>
    <property type="match status" value="1"/>
</dbReference>
<comment type="caution">
    <text evidence="7">The sequence shown here is derived from an EMBL/GenBank/DDBJ whole genome shotgun (WGS) entry which is preliminary data.</text>
</comment>
<dbReference type="EMBL" id="JAULSR010000005">
    <property type="protein sequence ID" value="KAK0617794.1"/>
    <property type="molecule type" value="Genomic_DNA"/>
</dbReference>
<dbReference type="Proteomes" id="UP001174934">
    <property type="component" value="Unassembled WGS sequence"/>
</dbReference>
<comment type="cofactor">
    <cofactor evidence="1 6">
        <name>heme</name>
        <dbReference type="ChEBI" id="CHEBI:30413"/>
    </cofactor>
</comment>
<dbReference type="InterPro" id="IPR001128">
    <property type="entry name" value="Cyt_P450"/>
</dbReference>
<feature type="binding site" description="axial binding residue" evidence="6">
    <location>
        <position position="465"/>
    </location>
    <ligand>
        <name>heme</name>
        <dbReference type="ChEBI" id="CHEBI:30413"/>
    </ligand>
    <ligandPart>
        <name>Fe</name>
        <dbReference type="ChEBI" id="CHEBI:18248"/>
    </ligandPart>
</feature>
<dbReference type="GO" id="GO:0020037">
    <property type="term" value="F:heme binding"/>
    <property type="evidence" value="ECO:0007669"/>
    <property type="project" value="InterPro"/>
</dbReference>
<evidence type="ECO:0000256" key="6">
    <source>
        <dbReference type="PIRSR" id="PIRSR602401-1"/>
    </source>
</evidence>
<evidence type="ECO:0000256" key="1">
    <source>
        <dbReference type="ARBA" id="ARBA00001971"/>
    </source>
</evidence>
<dbReference type="InterPro" id="IPR002401">
    <property type="entry name" value="Cyt_P450_E_grp-I"/>
</dbReference>
<dbReference type="GO" id="GO:0016705">
    <property type="term" value="F:oxidoreductase activity, acting on paired donors, with incorporation or reduction of molecular oxygen"/>
    <property type="evidence" value="ECO:0007669"/>
    <property type="project" value="InterPro"/>
</dbReference>
<keyword evidence="5 6" id="KW-0408">Iron</keyword>
<dbReference type="AlphaFoldDB" id="A0AA40BY46"/>
<evidence type="ECO:0000313" key="8">
    <source>
        <dbReference type="Proteomes" id="UP001174934"/>
    </source>
</evidence>
<evidence type="ECO:0000256" key="5">
    <source>
        <dbReference type="ARBA" id="ARBA00023004"/>
    </source>
</evidence>
<keyword evidence="3 6" id="KW-0349">Heme</keyword>
<dbReference type="PRINTS" id="PR00463">
    <property type="entry name" value="EP450I"/>
</dbReference>
<organism evidence="7 8">
    <name type="scientific">Bombardia bombarda</name>
    <dbReference type="NCBI Taxonomy" id="252184"/>
    <lineage>
        <taxon>Eukaryota</taxon>
        <taxon>Fungi</taxon>
        <taxon>Dikarya</taxon>
        <taxon>Ascomycota</taxon>
        <taxon>Pezizomycotina</taxon>
        <taxon>Sordariomycetes</taxon>
        <taxon>Sordariomycetidae</taxon>
        <taxon>Sordariales</taxon>
        <taxon>Lasiosphaeriaceae</taxon>
        <taxon>Bombardia</taxon>
    </lineage>
</organism>
<reference evidence="7" key="1">
    <citation type="submission" date="2023-06" db="EMBL/GenBank/DDBJ databases">
        <title>Genome-scale phylogeny and comparative genomics of the fungal order Sordariales.</title>
        <authorList>
            <consortium name="Lawrence Berkeley National Laboratory"/>
            <person name="Hensen N."/>
            <person name="Bonometti L."/>
            <person name="Westerberg I."/>
            <person name="Brannstrom I.O."/>
            <person name="Guillou S."/>
            <person name="Cros-Aarteil S."/>
            <person name="Calhoun S."/>
            <person name="Haridas S."/>
            <person name="Kuo A."/>
            <person name="Mondo S."/>
            <person name="Pangilinan J."/>
            <person name="Riley R."/>
            <person name="LaButti K."/>
            <person name="Andreopoulos B."/>
            <person name="Lipzen A."/>
            <person name="Chen C."/>
            <person name="Yanf M."/>
            <person name="Daum C."/>
            <person name="Ng V."/>
            <person name="Clum A."/>
            <person name="Steindorff A."/>
            <person name="Ohm R."/>
            <person name="Martin F."/>
            <person name="Silar P."/>
            <person name="Natvig D."/>
            <person name="Lalanne C."/>
            <person name="Gautier V."/>
            <person name="Ament-velasquez S.L."/>
            <person name="Kruys A."/>
            <person name="Hutchinson M.I."/>
            <person name="Powell A.J."/>
            <person name="Barry K."/>
            <person name="Miller A.N."/>
            <person name="Grigoriev I.V."/>
            <person name="Debuchy R."/>
            <person name="Gladieux P."/>
            <person name="Thoren M.H."/>
            <person name="Johannesson H."/>
        </authorList>
    </citation>
    <scope>NUCLEOTIDE SEQUENCE</scope>
    <source>
        <strain evidence="7">SMH3391-2</strain>
    </source>
</reference>
<dbReference type="InterPro" id="IPR036396">
    <property type="entry name" value="Cyt_P450_sf"/>
</dbReference>
<dbReference type="CDD" id="cd11060">
    <property type="entry name" value="CYP57A1-like"/>
    <property type="match status" value="1"/>
</dbReference>
<evidence type="ECO:0000313" key="7">
    <source>
        <dbReference type="EMBL" id="KAK0617794.1"/>
    </source>
</evidence>
<dbReference type="Gene3D" id="1.10.630.10">
    <property type="entry name" value="Cytochrome P450"/>
    <property type="match status" value="1"/>
</dbReference>
<keyword evidence="8" id="KW-1185">Reference proteome</keyword>